<dbReference type="Proteomes" id="UP000823613">
    <property type="component" value="Unassembled WGS sequence"/>
</dbReference>
<comment type="similarity">
    <text evidence="8">Belongs to the MntP (TC 9.B.29) family.</text>
</comment>
<keyword evidence="2 8" id="KW-1003">Cell membrane</keyword>
<keyword evidence="5 8" id="KW-0406">Ion transport</keyword>
<feature type="transmembrane region" description="Helical" evidence="8">
    <location>
        <begin position="173"/>
        <end position="193"/>
    </location>
</feature>
<dbReference type="GO" id="GO:0005886">
    <property type="term" value="C:plasma membrane"/>
    <property type="evidence" value="ECO:0007669"/>
    <property type="project" value="UniProtKB-SubCell"/>
</dbReference>
<evidence type="ECO:0000313" key="9">
    <source>
        <dbReference type="EMBL" id="MBO8428097.1"/>
    </source>
</evidence>
<dbReference type="GO" id="GO:0005384">
    <property type="term" value="F:manganese ion transmembrane transporter activity"/>
    <property type="evidence" value="ECO:0007669"/>
    <property type="project" value="UniProtKB-UniRule"/>
</dbReference>
<comment type="function">
    <text evidence="8">Probably functions as a manganese efflux pump.</text>
</comment>
<reference evidence="9" key="2">
    <citation type="journal article" date="2021" name="PeerJ">
        <title>Extensive microbial diversity within the chicken gut microbiome revealed by metagenomics and culture.</title>
        <authorList>
            <person name="Gilroy R."/>
            <person name="Ravi A."/>
            <person name="Getino M."/>
            <person name="Pursley I."/>
            <person name="Horton D.L."/>
            <person name="Alikhan N.F."/>
            <person name="Baker D."/>
            <person name="Gharbi K."/>
            <person name="Hall N."/>
            <person name="Watson M."/>
            <person name="Adriaenssens E.M."/>
            <person name="Foster-Nyarko E."/>
            <person name="Jarju S."/>
            <person name="Secka A."/>
            <person name="Antonio M."/>
            <person name="Oren A."/>
            <person name="Chaudhuri R.R."/>
            <person name="La Ragione R."/>
            <person name="Hildebrand F."/>
            <person name="Pallen M.J."/>
        </authorList>
    </citation>
    <scope>NUCLEOTIDE SEQUENCE</scope>
    <source>
        <strain evidence="9">11159</strain>
    </source>
</reference>
<dbReference type="InterPro" id="IPR003810">
    <property type="entry name" value="Mntp/YtaF"/>
</dbReference>
<evidence type="ECO:0000256" key="7">
    <source>
        <dbReference type="ARBA" id="ARBA00023211"/>
    </source>
</evidence>
<feature type="transmembrane region" description="Helical" evidence="8">
    <location>
        <begin position="38"/>
        <end position="65"/>
    </location>
</feature>
<evidence type="ECO:0000313" key="10">
    <source>
        <dbReference type="Proteomes" id="UP000823613"/>
    </source>
</evidence>
<keyword evidence="4 8" id="KW-1133">Transmembrane helix</keyword>
<dbReference type="Pfam" id="PF02659">
    <property type="entry name" value="Mntp"/>
    <property type="match status" value="1"/>
</dbReference>
<dbReference type="EMBL" id="JADIMY010000117">
    <property type="protein sequence ID" value="MBO8428097.1"/>
    <property type="molecule type" value="Genomic_DNA"/>
</dbReference>
<comment type="caution">
    <text evidence="9">The sequence shown here is derived from an EMBL/GenBank/DDBJ whole genome shotgun (WGS) entry which is preliminary data.</text>
</comment>
<keyword evidence="3 8" id="KW-0812">Transmembrane</keyword>
<organism evidence="9 10">
    <name type="scientific">Candidatus Onthovivens merdipullorum</name>
    <dbReference type="NCBI Taxonomy" id="2840889"/>
    <lineage>
        <taxon>Bacteria</taxon>
        <taxon>Bacillati</taxon>
        <taxon>Bacillota</taxon>
        <taxon>Bacilli</taxon>
        <taxon>Bacillales</taxon>
        <taxon>Candidatus Onthovivens</taxon>
    </lineage>
</organism>
<dbReference type="PANTHER" id="PTHR35529">
    <property type="entry name" value="MANGANESE EFFLUX PUMP MNTP-RELATED"/>
    <property type="match status" value="1"/>
</dbReference>
<dbReference type="InterPro" id="IPR022929">
    <property type="entry name" value="Put_MntP"/>
</dbReference>
<sequence length="201" mass="22391">MPYLTIILISLSLAMDALTVAIIDGLTMKNLTKPKMIFICLMFSLFQGLFPFAAHFIGTTFMSYIEDYDHWISFALLLLIGGKMIFDGIKEVINKKKGVVEENNANTFTYRKIFIQAIATAIDAFAIGITLESSTQPINIYYDVLFIIGITFLCCLIGIFLGKQITKVIKGHYEIGDFIGGIVLILIGVKIVLSHLGYLPF</sequence>
<dbReference type="PANTHER" id="PTHR35529:SF1">
    <property type="entry name" value="MANGANESE EFFLUX PUMP MNTP-RELATED"/>
    <property type="match status" value="1"/>
</dbReference>
<feature type="transmembrane region" description="Helical" evidence="8">
    <location>
        <begin position="110"/>
        <end position="128"/>
    </location>
</feature>
<proteinExistence type="inferred from homology"/>
<name>A0A9D9DJJ3_9BACL</name>
<dbReference type="AlphaFoldDB" id="A0A9D9DJJ3"/>
<reference evidence="9" key="1">
    <citation type="submission" date="2020-10" db="EMBL/GenBank/DDBJ databases">
        <authorList>
            <person name="Gilroy R."/>
        </authorList>
    </citation>
    <scope>NUCLEOTIDE SEQUENCE</scope>
    <source>
        <strain evidence="9">11159</strain>
    </source>
</reference>
<protein>
    <recommendedName>
        <fullName evidence="8">Putative manganese efflux pump MntP</fullName>
    </recommendedName>
</protein>
<evidence type="ECO:0000256" key="4">
    <source>
        <dbReference type="ARBA" id="ARBA00022989"/>
    </source>
</evidence>
<evidence type="ECO:0000256" key="2">
    <source>
        <dbReference type="ARBA" id="ARBA00022475"/>
    </source>
</evidence>
<feature type="transmembrane region" description="Helical" evidence="8">
    <location>
        <begin position="71"/>
        <end position="89"/>
    </location>
</feature>
<evidence type="ECO:0000256" key="3">
    <source>
        <dbReference type="ARBA" id="ARBA00022692"/>
    </source>
</evidence>
<evidence type="ECO:0000256" key="1">
    <source>
        <dbReference type="ARBA" id="ARBA00022448"/>
    </source>
</evidence>
<dbReference type="HAMAP" id="MF_01521">
    <property type="entry name" value="MntP_pump"/>
    <property type="match status" value="1"/>
</dbReference>
<feature type="transmembrane region" description="Helical" evidence="8">
    <location>
        <begin position="6"/>
        <end position="26"/>
    </location>
</feature>
<feature type="transmembrane region" description="Helical" evidence="8">
    <location>
        <begin position="140"/>
        <end position="161"/>
    </location>
</feature>
<evidence type="ECO:0000256" key="5">
    <source>
        <dbReference type="ARBA" id="ARBA00023065"/>
    </source>
</evidence>
<accession>A0A9D9DJJ3</accession>
<keyword evidence="6 8" id="KW-0472">Membrane</keyword>
<evidence type="ECO:0000256" key="8">
    <source>
        <dbReference type="HAMAP-Rule" id="MF_01521"/>
    </source>
</evidence>
<evidence type="ECO:0000256" key="6">
    <source>
        <dbReference type="ARBA" id="ARBA00023136"/>
    </source>
</evidence>
<keyword evidence="7 8" id="KW-0464">Manganese</keyword>
<keyword evidence="1 8" id="KW-0813">Transport</keyword>
<gene>
    <name evidence="8" type="primary">mntP</name>
    <name evidence="9" type="ORF">IAC58_06115</name>
</gene>
<comment type="subcellular location">
    <subcellularLocation>
        <location evidence="8">Cell membrane</location>
        <topology evidence="8">Multi-pass membrane protein</topology>
    </subcellularLocation>
</comment>